<evidence type="ECO:0000256" key="1">
    <source>
        <dbReference type="SAM" id="MobiDB-lite"/>
    </source>
</evidence>
<gene>
    <name evidence="2" type="ORF">PYCCODRAFT_1192237</name>
</gene>
<dbReference type="Gene3D" id="3.40.395.10">
    <property type="entry name" value="Adenoviral Proteinase, Chain A"/>
    <property type="match status" value="1"/>
</dbReference>
<feature type="compositionally biased region" description="Polar residues" evidence="1">
    <location>
        <begin position="425"/>
        <end position="449"/>
    </location>
</feature>
<feature type="region of interest" description="Disordered" evidence="1">
    <location>
        <begin position="410"/>
        <end position="451"/>
    </location>
</feature>
<dbReference type="AlphaFoldDB" id="A0A1Y2I7Q4"/>
<evidence type="ECO:0000313" key="2">
    <source>
        <dbReference type="EMBL" id="OSC97159.1"/>
    </source>
</evidence>
<reference evidence="2 3" key="1">
    <citation type="journal article" date="2015" name="Biotechnol. Biofuels">
        <title>Enhanced degradation of softwood versus hardwood by the white-rot fungus Pycnoporus coccineus.</title>
        <authorList>
            <person name="Couturier M."/>
            <person name="Navarro D."/>
            <person name="Chevret D."/>
            <person name="Henrissat B."/>
            <person name="Piumi F."/>
            <person name="Ruiz-Duenas F.J."/>
            <person name="Martinez A.T."/>
            <person name="Grigoriev I.V."/>
            <person name="Riley R."/>
            <person name="Lipzen A."/>
            <person name="Berrin J.G."/>
            <person name="Master E.R."/>
            <person name="Rosso M.N."/>
        </authorList>
    </citation>
    <scope>NUCLEOTIDE SEQUENCE [LARGE SCALE GENOMIC DNA]</scope>
    <source>
        <strain evidence="2 3">BRFM310</strain>
    </source>
</reference>
<evidence type="ECO:0008006" key="4">
    <source>
        <dbReference type="Google" id="ProtNLM"/>
    </source>
</evidence>
<dbReference type="OrthoDB" id="2757033at2759"/>
<accession>A0A1Y2I7Q4</accession>
<feature type="region of interest" description="Disordered" evidence="1">
    <location>
        <begin position="376"/>
        <end position="397"/>
    </location>
</feature>
<sequence>MLNPPTALTEAFSPPPNLPVSTILGWRYIPQRPGSRKFSLAPMEWFSRETPTLTDLQPDALLLPSTRICQSLLPLVEKAASEGYQSIQHPVHTAVYLPLWISRVWRDADRLIRLRETWKGRLLWAETTAAKEKWPTTLLMDALTTIQSAPWMAGYNGLQRGMVSVVHLARILLSHKWLDDEVIDCLRDTLRIEQSFSNSTALPNAGPAAPKGTTQRAPVITVASAHLRTCLLSGNSGLRRFYSDKLVSGEVLKLLLPCNLRNLHWVPAEIDVAQGHINLGDSKPQMSREHINELLRDLRTWLQEILPARTWQTNMTALETGLQQDSSSCGLATINAIERRISSHASKWTPSTPGKTRVRYFIRCVRAGKVLETHACTTGSSSDEPVTHEASGQVGDTYNADSSMIEHVQSAPLTSEPESYDSSEDGSSIASEQSDTDTGSKPRTKSSQALRAVTVPKNRAVIMQAQKPLFATSQIPVKLRITVRIVELRHPC</sequence>
<organism evidence="2 3">
    <name type="scientific">Trametes coccinea (strain BRFM310)</name>
    <name type="common">Pycnoporus coccineus</name>
    <dbReference type="NCBI Taxonomy" id="1353009"/>
    <lineage>
        <taxon>Eukaryota</taxon>
        <taxon>Fungi</taxon>
        <taxon>Dikarya</taxon>
        <taxon>Basidiomycota</taxon>
        <taxon>Agaricomycotina</taxon>
        <taxon>Agaricomycetes</taxon>
        <taxon>Polyporales</taxon>
        <taxon>Polyporaceae</taxon>
        <taxon>Trametes</taxon>
    </lineage>
</organism>
<protein>
    <recommendedName>
        <fullName evidence="4">Ubiquitin-like protease family profile domain-containing protein</fullName>
    </recommendedName>
</protein>
<dbReference type="InterPro" id="IPR038765">
    <property type="entry name" value="Papain-like_cys_pep_sf"/>
</dbReference>
<evidence type="ECO:0000313" key="3">
    <source>
        <dbReference type="Proteomes" id="UP000193067"/>
    </source>
</evidence>
<dbReference type="EMBL" id="KZ084156">
    <property type="protein sequence ID" value="OSC97159.1"/>
    <property type="molecule type" value="Genomic_DNA"/>
</dbReference>
<name>A0A1Y2I7Q4_TRAC3</name>
<keyword evidence="3" id="KW-1185">Reference proteome</keyword>
<proteinExistence type="predicted"/>
<dbReference type="Proteomes" id="UP000193067">
    <property type="component" value="Unassembled WGS sequence"/>
</dbReference>
<dbReference type="SUPFAM" id="SSF54001">
    <property type="entry name" value="Cysteine proteinases"/>
    <property type="match status" value="1"/>
</dbReference>